<keyword evidence="2" id="KW-1185">Reference proteome</keyword>
<reference evidence="1" key="1">
    <citation type="submission" date="2024-05" db="EMBL/GenBank/DDBJ databases">
        <title>Isolation and characterization of Sporomusa carbonis sp. nov., a carboxydotrophic hydrogenogen in the genus of Sporomusa isolated from a charcoal burning pile.</title>
        <authorList>
            <person name="Boeer T."/>
            <person name="Rosenbaum F."/>
            <person name="Eysell L."/>
            <person name="Mueller V."/>
            <person name="Daniel R."/>
            <person name="Poehlein A."/>
        </authorList>
    </citation>
    <scope>NUCLEOTIDE SEQUENCE [LARGE SCALE GENOMIC DNA]</scope>
    <source>
        <strain evidence="1">DSM 3132</strain>
    </source>
</reference>
<gene>
    <name evidence="1" type="ORF">SPACI_013140</name>
</gene>
<evidence type="ECO:0000313" key="2">
    <source>
        <dbReference type="Proteomes" id="UP000216052"/>
    </source>
</evidence>
<evidence type="ECO:0000313" key="1">
    <source>
        <dbReference type="EMBL" id="XFO71299.1"/>
    </source>
</evidence>
<accession>A0ABZ3IYV7</accession>
<proteinExistence type="predicted"/>
<sequence>MFRQKKTFVLVLILQIFDQGYKNNRAGSPRSCALFNVWIKGIAIASESRRLSVNPSQVQAKEESRWNLQLKNQLENTSGVSQNHLSWRLVSVLWNGHEGFEVAATAADKRRVSHPCDWANLIRPFITNKLILMELKYTIIQL</sequence>
<dbReference type="Proteomes" id="UP000216052">
    <property type="component" value="Chromosome"/>
</dbReference>
<protein>
    <submittedName>
        <fullName evidence="1">Uncharacterized protein</fullName>
    </submittedName>
</protein>
<name>A0ABZ3IYV7_SPOA4</name>
<dbReference type="EMBL" id="CP155571">
    <property type="protein sequence ID" value="XFO71299.1"/>
    <property type="molecule type" value="Genomic_DNA"/>
</dbReference>
<organism evidence="1 2">
    <name type="scientific">Sporomusa acidovorans (strain ATCC 49682 / DSM 3132 / Mol)</name>
    <dbReference type="NCBI Taxonomy" id="1123286"/>
    <lineage>
        <taxon>Bacteria</taxon>
        <taxon>Bacillati</taxon>
        <taxon>Bacillota</taxon>
        <taxon>Negativicutes</taxon>
        <taxon>Selenomonadales</taxon>
        <taxon>Sporomusaceae</taxon>
        <taxon>Sporomusa</taxon>
    </lineage>
</organism>
<dbReference type="RefSeq" id="WP_093794812.1">
    <property type="nucleotide sequence ID" value="NZ_CP155571.1"/>
</dbReference>